<dbReference type="AlphaFoldDB" id="A0A915L1D4"/>
<organism evidence="1 2">
    <name type="scientific">Romanomermis culicivorax</name>
    <name type="common">Nematode worm</name>
    <dbReference type="NCBI Taxonomy" id="13658"/>
    <lineage>
        <taxon>Eukaryota</taxon>
        <taxon>Metazoa</taxon>
        <taxon>Ecdysozoa</taxon>
        <taxon>Nematoda</taxon>
        <taxon>Enoplea</taxon>
        <taxon>Dorylaimia</taxon>
        <taxon>Mermithida</taxon>
        <taxon>Mermithoidea</taxon>
        <taxon>Mermithidae</taxon>
        <taxon>Romanomermis</taxon>
    </lineage>
</organism>
<reference evidence="2" key="1">
    <citation type="submission" date="2022-11" db="UniProtKB">
        <authorList>
            <consortium name="WormBaseParasite"/>
        </authorList>
    </citation>
    <scope>IDENTIFICATION</scope>
</reference>
<keyword evidence="1" id="KW-1185">Reference proteome</keyword>
<protein>
    <submittedName>
        <fullName evidence="2">Uncharacterized protein</fullName>
    </submittedName>
</protein>
<dbReference type="Proteomes" id="UP000887565">
    <property type="component" value="Unplaced"/>
</dbReference>
<accession>A0A915L1D4</accession>
<dbReference type="WBParaSite" id="nRc.2.0.1.t43563-RA">
    <property type="protein sequence ID" value="nRc.2.0.1.t43563-RA"/>
    <property type="gene ID" value="nRc.2.0.1.g43563"/>
</dbReference>
<name>A0A915L1D4_ROMCU</name>
<evidence type="ECO:0000313" key="2">
    <source>
        <dbReference type="WBParaSite" id="nRc.2.0.1.t43563-RA"/>
    </source>
</evidence>
<sequence length="93" mass="10330">MPPLNCQQCVLDLQRQQEVQLLELVCLNLPVMLANPPVSQTQPAIQAPPLQSLLTSHLTIIPPTTEAMQLPPLPLQFQSQAGTQMNTEHTQKR</sequence>
<proteinExistence type="predicted"/>
<evidence type="ECO:0000313" key="1">
    <source>
        <dbReference type="Proteomes" id="UP000887565"/>
    </source>
</evidence>